<evidence type="ECO:0000256" key="1">
    <source>
        <dbReference type="SAM" id="MobiDB-lite"/>
    </source>
</evidence>
<evidence type="ECO:0000313" key="2">
    <source>
        <dbReference type="EMBL" id="KAF0021956.1"/>
    </source>
</evidence>
<evidence type="ECO:0000313" key="3">
    <source>
        <dbReference type="Proteomes" id="UP000438429"/>
    </source>
</evidence>
<organism evidence="2 3">
    <name type="scientific">Scophthalmus maximus</name>
    <name type="common">Turbot</name>
    <name type="synonym">Psetta maxima</name>
    <dbReference type="NCBI Taxonomy" id="52904"/>
    <lineage>
        <taxon>Eukaryota</taxon>
        <taxon>Metazoa</taxon>
        <taxon>Chordata</taxon>
        <taxon>Craniata</taxon>
        <taxon>Vertebrata</taxon>
        <taxon>Euteleostomi</taxon>
        <taxon>Actinopterygii</taxon>
        <taxon>Neopterygii</taxon>
        <taxon>Teleostei</taxon>
        <taxon>Neoteleostei</taxon>
        <taxon>Acanthomorphata</taxon>
        <taxon>Carangaria</taxon>
        <taxon>Pleuronectiformes</taxon>
        <taxon>Pleuronectoidei</taxon>
        <taxon>Scophthalmidae</taxon>
        <taxon>Scophthalmus</taxon>
    </lineage>
</organism>
<sequence length="104" mass="11376">MQACCGWLASRSYAACSTVHKVQSVLVLLHGLFSSGLQDNQDEWDSPGRGAARQRSPRQNRLKSFCVGLPRDPPCDMTHGRGSEMWRVALSRGIAGLQSFQGAE</sequence>
<accession>A0A6A4RHK2</accession>
<dbReference type="AlphaFoldDB" id="A0A6A4RHK2"/>
<comment type="caution">
    <text evidence="2">The sequence shown here is derived from an EMBL/GenBank/DDBJ whole genome shotgun (WGS) entry which is preliminary data.</text>
</comment>
<feature type="region of interest" description="Disordered" evidence="1">
    <location>
        <begin position="38"/>
        <end position="61"/>
    </location>
</feature>
<name>A0A6A4RHK2_SCOMX</name>
<dbReference type="Proteomes" id="UP000438429">
    <property type="component" value="Unassembled WGS sequence"/>
</dbReference>
<proteinExistence type="predicted"/>
<reference evidence="2 3" key="1">
    <citation type="submission" date="2019-06" db="EMBL/GenBank/DDBJ databases">
        <title>Draft genomes of female and male turbot (Scophthalmus maximus).</title>
        <authorList>
            <person name="Xu H."/>
            <person name="Xu X.-W."/>
            <person name="Shao C."/>
            <person name="Chen S."/>
        </authorList>
    </citation>
    <scope>NUCLEOTIDE SEQUENCE [LARGE SCALE GENOMIC DNA]</scope>
    <source>
        <strain evidence="2">Ysfricsl-2016a</strain>
        <tissue evidence="2">Blood</tissue>
    </source>
</reference>
<gene>
    <name evidence="2" type="ORF">F2P81_025791</name>
</gene>
<protein>
    <submittedName>
        <fullName evidence="2">Uncharacterized protein</fullName>
    </submittedName>
</protein>
<dbReference type="EMBL" id="VEVO01000789">
    <property type="protein sequence ID" value="KAF0021956.1"/>
    <property type="molecule type" value="Genomic_DNA"/>
</dbReference>